<gene>
    <name evidence="7" type="primary">LOC112057770</name>
</gene>
<dbReference type="OrthoDB" id="7445685at2759"/>
<dbReference type="PANTHER" id="PTHR10380:SF229">
    <property type="entry name" value="CUTICULAR PROTEIN 49AF, ISOFORM A"/>
    <property type="match status" value="1"/>
</dbReference>
<sequence>MLIIGKLLLVIFTVTGTKSEPQYRISLAENGDYKNFDISSIIELHDVSNSEDHRKVRDATFVESPFPEKIPVTVIYEPEPSTQQDNRNNAYVKVKRRKQAKRLPDNKTTEEIPDTTVITSVVTEAVTERNPSTSPAPRTVVPKTFTKRPPEYNPVFKKIRQRDPVVKIVDEKNFVFSHSGNFHYSFEGGDGTKVSSQGELKTFEDDKTGEAVVGSVFYKDNDGNDVSLSYTADENGYRPHGAHLPTPPPIPPAIARALKYLATATTPEPVTKPSTREN</sequence>
<evidence type="ECO:0000256" key="4">
    <source>
        <dbReference type="SAM" id="MobiDB-lite"/>
    </source>
</evidence>
<keyword evidence="2 5" id="KW-0732">Signal</keyword>
<organism evidence="6 7">
    <name type="scientific">Bicyclus anynana</name>
    <name type="common">Squinting bush brown butterfly</name>
    <dbReference type="NCBI Taxonomy" id="110368"/>
    <lineage>
        <taxon>Eukaryota</taxon>
        <taxon>Metazoa</taxon>
        <taxon>Ecdysozoa</taxon>
        <taxon>Arthropoda</taxon>
        <taxon>Hexapoda</taxon>
        <taxon>Insecta</taxon>
        <taxon>Pterygota</taxon>
        <taxon>Neoptera</taxon>
        <taxon>Endopterygota</taxon>
        <taxon>Lepidoptera</taxon>
        <taxon>Glossata</taxon>
        <taxon>Ditrysia</taxon>
        <taxon>Papilionoidea</taxon>
        <taxon>Nymphalidae</taxon>
        <taxon>Satyrinae</taxon>
        <taxon>Satyrini</taxon>
        <taxon>Mycalesina</taxon>
        <taxon>Bicyclus</taxon>
    </lineage>
</organism>
<name>A0A6J1P8E3_BICAN</name>
<proteinExistence type="predicted"/>
<dbReference type="GO" id="GO:0008010">
    <property type="term" value="F:structural constituent of chitin-based larval cuticle"/>
    <property type="evidence" value="ECO:0007669"/>
    <property type="project" value="TreeGrafter"/>
</dbReference>
<dbReference type="GO" id="GO:0062129">
    <property type="term" value="C:chitin-based extracellular matrix"/>
    <property type="evidence" value="ECO:0007669"/>
    <property type="project" value="TreeGrafter"/>
</dbReference>
<dbReference type="PROSITE" id="PS51155">
    <property type="entry name" value="CHIT_BIND_RR_2"/>
    <property type="match status" value="1"/>
</dbReference>
<dbReference type="GeneID" id="112057770"/>
<accession>A0A6J1P8E3</accession>
<dbReference type="KEGG" id="bany:112057770"/>
<dbReference type="AlphaFoldDB" id="A0A6J1P8E3"/>
<keyword evidence="1 3" id="KW-0193">Cuticle</keyword>
<dbReference type="RefSeq" id="XP_023954084.2">
    <property type="nucleotide sequence ID" value="XM_024098316.2"/>
</dbReference>
<dbReference type="PANTHER" id="PTHR10380">
    <property type="entry name" value="CUTICLE PROTEIN"/>
    <property type="match status" value="1"/>
</dbReference>
<dbReference type="Proteomes" id="UP001652582">
    <property type="component" value="Chromosome 7"/>
</dbReference>
<protein>
    <submittedName>
        <fullName evidence="7">Endocuticle structural glycoprotein SgAbd-1-like</fullName>
    </submittedName>
</protein>
<evidence type="ECO:0000256" key="3">
    <source>
        <dbReference type="PROSITE-ProRule" id="PRU00497"/>
    </source>
</evidence>
<evidence type="ECO:0000313" key="7">
    <source>
        <dbReference type="RefSeq" id="XP_023954084.2"/>
    </source>
</evidence>
<dbReference type="InterPro" id="IPR000618">
    <property type="entry name" value="Insect_cuticle"/>
</dbReference>
<reference evidence="7" key="1">
    <citation type="submission" date="2025-08" db="UniProtKB">
        <authorList>
            <consortium name="RefSeq"/>
        </authorList>
    </citation>
    <scope>IDENTIFICATION</scope>
</reference>
<feature type="region of interest" description="Disordered" evidence="4">
    <location>
        <begin position="126"/>
        <end position="146"/>
    </location>
</feature>
<evidence type="ECO:0000313" key="6">
    <source>
        <dbReference type="Proteomes" id="UP001652582"/>
    </source>
</evidence>
<dbReference type="InterPro" id="IPR050468">
    <property type="entry name" value="Cuticle_Struct_Prot"/>
</dbReference>
<feature type="chain" id="PRO_5046371285" evidence="5">
    <location>
        <begin position="20"/>
        <end position="278"/>
    </location>
</feature>
<keyword evidence="6" id="KW-1185">Reference proteome</keyword>
<dbReference type="InterPro" id="IPR031311">
    <property type="entry name" value="CHIT_BIND_RR_consensus"/>
</dbReference>
<feature type="signal peptide" evidence="5">
    <location>
        <begin position="1"/>
        <end position="19"/>
    </location>
</feature>
<dbReference type="Pfam" id="PF00379">
    <property type="entry name" value="Chitin_bind_4"/>
    <property type="match status" value="1"/>
</dbReference>
<dbReference type="PROSITE" id="PS00233">
    <property type="entry name" value="CHIT_BIND_RR_1"/>
    <property type="match status" value="1"/>
</dbReference>
<evidence type="ECO:0000256" key="5">
    <source>
        <dbReference type="SAM" id="SignalP"/>
    </source>
</evidence>
<evidence type="ECO:0000256" key="1">
    <source>
        <dbReference type="ARBA" id="ARBA00022460"/>
    </source>
</evidence>
<evidence type="ECO:0000256" key="2">
    <source>
        <dbReference type="ARBA" id="ARBA00022729"/>
    </source>
</evidence>